<dbReference type="EMBL" id="FLMQ01000056">
    <property type="protein sequence ID" value="SBP89057.1"/>
    <property type="molecule type" value="Genomic_DNA"/>
</dbReference>
<evidence type="ECO:0000256" key="1">
    <source>
        <dbReference type="SAM" id="MobiDB-lite"/>
    </source>
</evidence>
<sequence length="66" mass="7084">MGVSLRQKLRQTTGANKPVNTPFRHDLNQLASTKPGAVQTCLSAAAIRSGGPRRMRRLAQGDGSRP</sequence>
<organism evidence="2 3">
    <name type="scientific">Thiomonas delicata</name>
    <name type="common">Thiomonas cuprina</name>
    <dbReference type="NCBI Taxonomy" id="364030"/>
    <lineage>
        <taxon>Bacteria</taxon>
        <taxon>Pseudomonadati</taxon>
        <taxon>Pseudomonadota</taxon>
        <taxon>Betaproteobacteria</taxon>
        <taxon>Burkholderiales</taxon>
        <taxon>Thiomonas</taxon>
    </lineage>
</organism>
<dbReference type="AlphaFoldDB" id="A0A238D6X5"/>
<evidence type="ECO:0000313" key="3">
    <source>
        <dbReference type="Proteomes" id="UP000214566"/>
    </source>
</evidence>
<feature type="region of interest" description="Disordered" evidence="1">
    <location>
        <begin position="1"/>
        <end position="23"/>
    </location>
</feature>
<proteinExistence type="predicted"/>
<accession>A0A238D6X5</accession>
<feature type="region of interest" description="Disordered" evidence="1">
    <location>
        <begin position="47"/>
        <end position="66"/>
    </location>
</feature>
<evidence type="ECO:0000313" key="2">
    <source>
        <dbReference type="EMBL" id="SBP89057.1"/>
    </source>
</evidence>
<feature type="compositionally biased region" description="Polar residues" evidence="1">
    <location>
        <begin position="10"/>
        <end position="19"/>
    </location>
</feature>
<dbReference type="Proteomes" id="UP000214566">
    <property type="component" value="Unassembled WGS sequence"/>
</dbReference>
<name>A0A238D6X5_THIDL</name>
<gene>
    <name evidence="2" type="ORF">THIARS_70677</name>
</gene>
<protein>
    <submittedName>
        <fullName evidence="2">Uncharacterized protein</fullName>
    </submittedName>
</protein>
<reference evidence="2 3" key="1">
    <citation type="submission" date="2016-06" db="EMBL/GenBank/DDBJ databases">
        <authorList>
            <person name="Kjaerup R.B."/>
            <person name="Dalgaard T.S."/>
            <person name="Juul-Madsen H.R."/>
        </authorList>
    </citation>
    <scope>NUCLEOTIDE SEQUENCE [LARGE SCALE GENOMIC DNA]</scope>
    <source>
        <strain evidence="2 3">DSM 16361</strain>
    </source>
</reference>
<keyword evidence="3" id="KW-1185">Reference proteome</keyword>